<reference evidence="2 3" key="1">
    <citation type="submission" date="2017-11" db="EMBL/GenBank/DDBJ databases">
        <title>De novo assembly and phasing of dikaryotic genomes from two isolates of Puccinia coronata f. sp. avenae, the causal agent of oat crown rust.</title>
        <authorList>
            <person name="Miller M.E."/>
            <person name="Zhang Y."/>
            <person name="Omidvar V."/>
            <person name="Sperschneider J."/>
            <person name="Schwessinger B."/>
            <person name="Raley C."/>
            <person name="Palmer J.M."/>
            <person name="Garnica D."/>
            <person name="Upadhyaya N."/>
            <person name="Rathjen J."/>
            <person name="Taylor J.M."/>
            <person name="Park R.F."/>
            <person name="Dodds P.N."/>
            <person name="Hirsch C.D."/>
            <person name="Kianian S.F."/>
            <person name="Figueroa M."/>
        </authorList>
    </citation>
    <scope>NUCLEOTIDE SEQUENCE [LARGE SCALE GENOMIC DNA]</scope>
    <source>
        <strain evidence="2">12NC29</strain>
    </source>
</reference>
<dbReference type="OrthoDB" id="10460398at2759"/>
<keyword evidence="1" id="KW-0472">Membrane</keyword>
<dbReference type="Proteomes" id="UP000235388">
    <property type="component" value="Unassembled WGS sequence"/>
</dbReference>
<sequence>MSIPKHSKIKTWINSISPPQTWKTRNNFLVLISLFISGFALMGGRKSFTPPDMATLAMTQEAHANMQDADNAITHPHINLLTTLVQIKSWATNCIQLDGFQEWTVTLKTQHSELSNYEAIAAKFNNITSALHSLVEKTSALNAQAQWEIGLFFDEYKILFKQGSKTSADSTYELATKLLGLTNTLTNSAETVNVAILNSFIHHEEGCNALATSQIQLQGKLQQSNFIGFQFVLGSEWKRKRQHHLDFELAGLKLLQETRFLLSGLQTKIKIFQKNLDVLKASFW</sequence>
<keyword evidence="1" id="KW-0812">Transmembrane</keyword>
<evidence type="ECO:0000313" key="3">
    <source>
        <dbReference type="Proteomes" id="UP000235388"/>
    </source>
</evidence>
<dbReference type="EMBL" id="PGCJ01000842">
    <property type="protein sequence ID" value="PLW17849.1"/>
    <property type="molecule type" value="Genomic_DNA"/>
</dbReference>
<name>A0A2N5SX81_9BASI</name>
<gene>
    <name evidence="2" type="ORF">PCANC_15556</name>
</gene>
<organism evidence="2 3">
    <name type="scientific">Puccinia coronata f. sp. avenae</name>
    <dbReference type="NCBI Taxonomy" id="200324"/>
    <lineage>
        <taxon>Eukaryota</taxon>
        <taxon>Fungi</taxon>
        <taxon>Dikarya</taxon>
        <taxon>Basidiomycota</taxon>
        <taxon>Pucciniomycotina</taxon>
        <taxon>Pucciniomycetes</taxon>
        <taxon>Pucciniales</taxon>
        <taxon>Pucciniaceae</taxon>
        <taxon>Puccinia</taxon>
    </lineage>
</organism>
<keyword evidence="1" id="KW-1133">Transmembrane helix</keyword>
<protein>
    <submittedName>
        <fullName evidence="2">Uncharacterized protein</fullName>
    </submittedName>
</protein>
<dbReference type="AlphaFoldDB" id="A0A2N5SX81"/>
<comment type="caution">
    <text evidence="2">The sequence shown here is derived from an EMBL/GenBank/DDBJ whole genome shotgun (WGS) entry which is preliminary data.</text>
</comment>
<feature type="transmembrane region" description="Helical" evidence="1">
    <location>
        <begin position="27"/>
        <end position="44"/>
    </location>
</feature>
<evidence type="ECO:0000256" key="1">
    <source>
        <dbReference type="SAM" id="Phobius"/>
    </source>
</evidence>
<proteinExistence type="predicted"/>
<accession>A0A2N5SX81</accession>
<evidence type="ECO:0000313" key="2">
    <source>
        <dbReference type="EMBL" id="PLW17849.1"/>
    </source>
</evidence>
<keyword evidence="3" id="KW-1185">Reference proteome</keyword>